<comment type="caution">
    <text evidence="3">The sequence shown here is derived from an EMBL/GenBank/DDBJ whole genome shotgun (WGS) entry which is preliminary data.</text>
</comment>
<dbReference type="AlphaFoldDB" id="A0A179B3J1"/>
<evidence type="ECO:0000313" key="4">
    <source>
        <dbReference type="Proteomes" id="UP000078368"/>
    </source>
</evidence>
<feature type="region of interest" description="Disordered" evidence="1">
    <location>
        <begin position="258"/>
        <end position="296"/>
    </location>
</feature>
<sequence>MFDVKERLNMNADLKKGWAWPGMLACVKRRSRLVGVVLALVSFVVAGCKINGAVEFQANGDMKLDFTFEDSRDSMAKINQTCEGVRLIVEGEATFIDSPKVEDVTPPGGHLTCRLTSDKPFKGNMKLTERDGKYHFKSYGAHDDTKLSGFEGKVVVNMPGKVTRSSLGKVQGNKVILEDLDFLTYGVEITAEKESAGSASSGLPGKKADAASSSANGFPAWAWVAVGAGALVAIAGLAFIAGRRRGTVKIAVRRQDGIPGGGSYEPFSGAGTLASPQQQDSGGGSGQDPQGRSRSV</sequence>
<keyword evidence="2" id="KW-1133">Transmembrane helix</keyword>
<keyword evidence="2" id="KW-0472">Membrane</keyword>
<feature type="compositionally biased region" description="Low complexity" evidence="1">
    <location>
        <begin position="287"/>
        <end position="296"/>
    </location>
</feature>
<evidence type="ECO:0000313" key="3">
    <source>
        <dbReference type="EMBL" id="OAP85929.1"/>
    </source>
</evidence>
<name>A0A179B3J1_9ACTO</name>
<keyword evidence="4" id="KW-1185">Reference proteome</keyword>
<evidence type="ECO:0000256" key="2">
    <source>
        <dbReference type="SAM" id="Phobius"/>
    </source>
</evidence>
<protein>
    <submittedName>
        <fullName evidence="3">Uncharacterized protein</fullName>
    </submittedName>
</protein>
<gene>
    <name evidence="3" type="ORF">A4H34_01685</name>
</gene>
<organism evidence="3 4">
    <name type="scientific">Peptidiphaga gingivicola</name>
    <dbReference type="NCBI Taxonomy" id="2741497"/>
    <lineage>
        <taxon>Bacteria</taxon>
        <taxon>Bacillati</taxon>
        <taxon>Actinomycetota</taxon>
        <taxon>Actinomycetes</taxon>
        <taxon>Actinomycetales</taxon>
        <taxon>Actinomycetaceae</taxon>
        <taxon>Peptidiphaga</taxon>
    </lineage>
</organism>
<dbReference type="STRING" id="1823756.A4H34_01685"/>
<accession>A0A179B3J1</accession>
<proteinExistence type="predicted"/>
<keyword evidence="2" id="KW-0812">Transmembrane</keyword>
<dbReference type="RefSeq" id="WP_064230860.1">
    <property type="nucleotide sequence ID" value="NZ_LVZK01000001.1"/>
</dbReference>
<dbReference type="EMBL" id="LVZK01000001">
    <property type="protein sequence ID" value="OAP85929.1"/>
    <property type="molecule type" value="Genomic_DNA"/>
</dbReference>
<feature type="transmembrane region" description="Helical" evidence="2">
    <location>
        <begin position="220"/>
        <end position="241"/>
    </location>
</feature>
<evidence type="ECO:0000256" key="1">
    <source>
        <dbReference type="SAM" id="MobiDB-lite"/>
    </source>
</evidence>
<reference evidence="3 4" key="1">
    <citation type="submission" date="2016-04" db="EMBL/GenBank/DDBJ databases">
        <title>Peptidophaga gingivicola gen. nov., sp. nov., isolated from human subgingival plaque.</title>
        <authorList>
            <person name="Beall C.J."/>
            <person name="Mokrzan E.M."/>
            <person name="Griffen A.L."/>
            <person name="Leys E.J."/>
        </authorList>
    </citation>
    <scope>NUCLEOTIDE SEQUENCE [LARGE SCALE GENOMIC DNA]</scope>
    <source>
        <strain evidence="3 4">BA112</strain>
    </source>
</reference>
<dbReference type="Proteomes" id="UP000078368">
    <property type="component" value="Unassembled WGS sequence"/>
</dbReference>